<reference evidence="2" key="1">
    <citation type="journal article" date="2019" name="Int. J. Syst. Evol. Microbiol.">
        <title>The Global Catalogue of Microorganisms (GCM) 10K type strain sequencing project: providing services to taxonomists for standard genome sequencing and annotation.</title>
        <authorList>
            <consortium name="The Broad Institute Genomics Platform"/>
            <consortium name="The Broad Institute Genome Sequencing Center for Infectious Disease"/>
            <person name="Wu L."/>
            <person name="Ma J."/>
        </authorList>
    </citation>
    <scope>NUCLEOTIDE SEQUENCE [LARGE SCALE GENOMIC DNA]</scope>
    <source>
        <strain evidence="2">JCM 18410</strain>
    </source>
</reference>
<comment type="caution">
    <text evidence="1">The sequence shown here is derived from an EMBL/GenBank/DDBJ whole genome shotgun (WGS) entry which is preliminary data.</text>
</comment>
<evidence type="ECO:0008006" key="3">
    <source>
        <dbReference type="Google" id="ProtNLM"/>
    </source>
</evidence>
<proteinExistence type="predicted"/>
<name>A0ABP9KV73_9ACTN</name>
<evidence type="ECO:0000313" key="1">
    <source>
        <dbReference type="EMBL" id="GAA5064734.1"/>
    </source>
</evidence>
<dbReference type="Proteomes" id="UP001500124">
    <property type="component" value="Unassembled WGS sequence"/>
</dbReference>
<keyword evidence="2" id="KW-1185">Reference proteome</keyword>
<gene>
    <name evidence="1" type="ORF">GCM10023336_45160</name>
</gene>
<evidence type="ECO:0000313" key="2">
    <source>
        <dbReference type="Proteomes" id="UP001500124"/>
    </source>
</evidence>
<organism evidence="1 2">
    <name type="scientific">Streptomyces similanensis</name>
    <dbReference type="NCBI Taxonomy" id="1274988"/>
    <lineage>
        <taxon>Bacteria</taxon>
        <taxon>Bacillati</taxon>
        <taxon>Actinomycetota</taxon>
        <taxon>Actinomycetes</taxon>
        <taxon>Kitasatosporales</taxon>
        <taxon>Streptomycetaceae</taxon>
        <taxon>Streptomyces</taxon>
    </lineage>
</organism>
<protein>
    <recommendedName>
        <fullName evidence="3">Transcriptional regulator</fullName>
    </recommendedName>
</protein>
<sequence>METMPERNIEFGLYGAQGIKGHEAVARRLDDLAGYVATPITARRGLLARLHYLTRSDRSRDRARDAGLTVTDRTLKAWLEGRRSPSRANLARIERAYRAVRRENVARYLTARLNRAGRGTRIEIHPLNQSQVDRPRQRVVDYRTMNIRHWDRLVQAWAAGDERDLDDAWVDQIVDLGSQWGSTSTSPTWASRPD</sequence>
<accession>A0ABP9KV73</accession>
<dbReference type="EMBL" id="BAABKC010000066">
    <property type="protein sequence ID" value="GAA5064734.1"/>
    <property type="molecule type" value="Genomic_DNA"/>
</dbReference>